<name>A0A1Z3HGS2_9CYAN</name>
<dbReference type="Pfam" id="PF26340">
    <property type="entry name" value="DNA-SBD_ScoMcrA"/>
    <property type="match status" value="1"/>
</dbReference>
<organism evidence="3 4">
    <name type="scientific">Halomicronema hongdechloris C2206</name>
    <dbReference type="NCBI Taxonomy" id="1641165"/>
    <lineage>
        <taxon>Bacteria</taxon>
        <taxon>Bacillati</taxon>
        <taxon>Cyanobacteriota</taxon>
        <taxon>Cyanophyceae</taxon>
        <taxon>Nodosilineales</taxon>
        <taxon>Nodosilineaceae</taxon>
        <taxon>Halomicronema</taxon>
    </lineage>
</organism>
<dbReference type="Pfam" id="PF13391">
    <property type="entry name" value="HNH_2"/>
    <property type="match status" value="1"/>
</dbReference>
<evidence type="ECO:0000313" key="3">
    <source>
        <dbReference type="EMBL" id="ASC69503.1"/>
    </source>
</evidence>
<dbReference type="InterPro" id="IPR058813">
    <property type="entry name" value="DNA-SBD_ScoMcrA"/>
</dbReference>
<dbReference type="STRING" id="1641165.XM38_21555"/>
<dbReference type="RefSeq" id="WP_080812569.1">
    <property type="nucleotide sequence ID" value="NZ_CP021983.2"/>
</dbReference>
<feature type="domain" description="HNH nuclease" evidence="1">
    <location>
        <begin position="207"/>
        <end position="261"/>
    </location>
</feature>
<sequence length="313" mass="36525">MKRDLQYYAKKFANLRVDRARGVAPHKPILLLTIIDLLEKGKIHRNEIYLSPELTANFLKFWHRFVSSDHHSNIALPFFHLTGDKFWYLMPNPGFEATIQARVKLRSLSALRSAVKYAYVDPELFVLLQASQSRQELTTILIQAWFPEKESEIAESFKYDEFDFIQQSLFDSGGAIYNVEDLKDEDRIFVRNAAFRRNVVKLYDQRCAFCKVRVVSWDGVTIVDGAHIMPFSEFRDDRFVNGLALCKNHHWAFDHGWFGLDDSYRILIPWDRFMEEAAVESRGMMAFRGERIELPRDRAISFSRGPKDARVSG</sequence>
<protein>
    <submittedName>
        <fullName evidence="3">Uncharacterized protein</fullName>
    </submittedName>
</protein>
<dbReference type="InterPro" id="IPR003615">
    <property type="entry name" value="HNH_nuc"/>
</dbReference>
<accession>A0A1Z3HGS2</accession>
<evidence type="ECO:0000259" key="1">
    <source>
        <dbReference type="Pfam" id="PF13391"/>
    </source>
</evidence>
<dbReference type="PIRSF" id="PIRSF030850">
    <property type="entry name" value="UCP030850"/>
    <property type="match status" value="1"/>
</dbReference>
<dbReference type="Proteomes" id="UP000191901">
    <property type="component" value="Chromosome"/>
</dbReference>
<dbReference type="CDD" id="cd00085">
    <property type="entry name" value="HNHc"/>
    <property type="match status" value="1"/>
</dbReference>
<dbReference type="KEGG" id="hhg:XM38_004300"/>
<dbReference type="InterPro" id="IPR011396">
    <property type="entry name" value="PT_DNA_restrict"/>
</dbReference>
<dbReference type="OrthoDB" id="5678128at2"/>
<dbReference type="EMBL" id="CP021983">
    <property type="protein sequence ID" value="ASC69503.1"/>
    <property type="molecule type" value="Genomic_DNA"/>
</dbReference>
<keyword evidence="4" id="KW-1185">Reference proteome</keyword>
<evidence type="ECO:0000259" key="2">
    <source>
        <dbReference type="Pfam" id="PF26340"/>
    </source>
</evidence>
<feature type="domain" description="ScoMcrA-like DNA sulfur-binding" evidence="2">
    <location>
        <begin position="10"/>
        <end position="151"/>
    </location>
</feature>
<reference evidence="3 4" key="1">
    <citation type="journal article" date="2016" name="Biochim. Biophys. Acta">
        <title>Characterization of red-shifted phycobilisomes isolated from the chlorophyll f-containing cyanobacterium Halomicronema hongdechloris.</title>
        <authorList>
            <person name="Li Y."/>
            <person name="Lin Y."/>
            <person name="Garvey C.J."/>
            <person name="Birch D."/>
            <person name="Corkery R.W."/>
            <person name="Loughlin P.C."/>
            <person name="Scheer H."/>
            <person name="Willows R.D."/>
            <person name="Chen M."/>
        </authorList>
    </citation>
    <scope>NUCLEOTIDE SEQUENCE [LARGE SCALE GENOMIC DNA]</scope>
    <source>
        <strain evidence="3 4">C2206</strain>
    </source>
</reference>
<gene>
    <name evidence="3" type="ORF">XM38_004300</name>
</gene>
<proteinExistence type="predicted"/>
<evidence type="ECO:0000313" key="4">
    <source>
        <dbReference type="Proteomes" id="UP000191901"/>
    </source>
</evidence>
<dbReference type="AlphaFoldDB" id="A0A1Z3HGS2"/>